<organism evidence="5 6">
    <name type="scientific">Taylorella equigenitalis (strain MCE9)</name>
    <dbReference type="NCBI Taxonomy" id="937774"/>
    <lineage>
        <taxon>Bacteria</taxon>
        <taxon>Pseudomonadati</taxon>
        <taxon>Pseudomonadota</taxon>
        <taxon>Betaproteobacteria</taxon>
        <taxon>Burkholderiales</taxon>
        <taxon>Alcaligenaceae</taxon>
        <taxon>Taylorella</taxon>
    </lineage>
</organism>
<dbReference type="EMBL" id="CP002456">
    <property type="protein sequence ID" value="ADU91446.1"/>
    <property type="molecule type" value="Genomic_DNA"/>
</dbReference>
<dbReference type="GO" id="GO:0009295">
    <property type="term" value="C:nucleoid"/>
    <property type="evidence" value="ECO:0007669"/>
    <property type="project" value="TreeGrafter"/>
</dbReference>
<dbReference type="PIRSF" id="PIRSF002070">
    <property type="entry name" value="SSB"/>
    <property type="match status" value="1"/>
</dbReference>
<dbReference type="InterPro" id="IPR012340">
    <property type="entry name" value="NA-bd_OB-fold"/>
</dbReference>
<dbReference type="Pfam" id="PF00436">
    <property type="entry name" value="SSB"/>
    <property type="match status" value="1"/>
</dbReference>
<evidence type="ECO:0000256" key="3">
    <source>
        <dbReference type="PIRNR" id="PIRNR002070"/>
    </source>
</evidence>
<dbReference type="PANTHER" id="PTHR10302:SF27">
    <property type="entry name" value="SINGLE-STRANDED DNA-BINDING PROTEIN"/>
    <property type="match status" value="1"/>
</dbReference>
<dbReference type="InterPro" id="IPR000424">
    <property type="entry name" value="Primosome_PriB/ssb"/>
</dbReference>
<name>A0A654KHV0_TAYEM</name>
<dbReference type="GO" id="GO:0006260">
    <property type="term" value="P:DNA replication"/>
    <property type="evidence" value="ECO:0007669"/>
    <property type="project" value="InterPro"/>
</dbReference>
<accession>A0A654KHV0</accession>
<dbReference type="PROSITE" id="PS50935">
    <property type="entry name" value="SSB"/>
    <property type="match status" value="1"/>
</dbReference>
<feature type="compositionally biased region" description="Basic and acidic residues" evidence="4">
    <location>
        <begin position="111"/>
        <end position="120"/>
    </location>
</feature>
<evidence type="ECO:0000256" key="1">
    <source>
        <dbReference type="ARBA" id="ARBA00023125"/>
    </source>
</evidence>
<evidence type="ECO:0000256" key="4">
    <source>
        <dbReference type="SAM" id="MobiDB-lite"/>
    </source>
</evidence>
<dbReference type="GO" id="GO:0003697">
    <property type="term" value="F:single-stranded DNA binding"/>
    <property type="evidence" value="ECO:0007669"/>
    <property type="project" value="UniProtKB-UniRule"/>
</dbReference>
<dbReference type="CDD" id="cd04496">
    <property type="entry name" value="SSB_OBF"/>
    <property type="match status" value="1"/>
</dbReference>
<proteinExistence type="inferred from homology"/>
<reference evidence="5 6" key="1">
    <citation type="journal article" date="2011" name="J. Bacteriol.">
        <title>Genome sequence of Taylorella equigenitalis MCE9, the causative agent of contagious equine metritis.</title>
        <authorList>
            <person name="Hebert L."/>
            <person name="Moumen B."/>
            <person name="Duquesne F."/>
            <person name="Breuil M.F."/>
            <person name="Laugier C."/>
            <person name="Batto J.M."/>
            <person name="Renault P."/>
            <person name="Petry S."/>
        </authorList>
    </citation>
    <scope>NUCLEOTIDE SEQUENCE [LARGE SCALE GENOMIC DNA]</scope>
    <source>
        <strain evidence="5 6">MCE9</strain>
    </source>
</reference>
<keyword evidence="1 2" id="KW-0238">DNA-binding</keyword>
<feature type="compositionally biased region" description="Polar residues" evidence="4">
    <location>
        <begin position="159"/>
        <end position="168"/>
    </location>
</feature>
<dbReference type="Gene3D" id="2.40.50.140">
    <property type="entry name" value="Nucleic acid-binding proteins"/>
    <property type="match status" value="1"/>
</dbReference>
<evidence type="ECO:0000313" key="6">
    <source>
        <dbReference type="Proteomes" id="UP000007472"/>
    </source>
</evidence>
<feature type="compositionally biased region" description="Low complexity" evidence="4">
    <location>
        <begin position="134"/>
        <end position="148"/>
    </location>
</feature>
<gene>
    <name evidence="5" type="ordered locus">TEQUI_0504</name>
</gene>
<evidence type="ECO:0000313" key="5">
    <source>
        <dbReference type="EMBL" id="ADU91446.1"/>
    </source>
</evidence>
<feature type="region of interest" description="Disordered" evidence="4">
    <location>
        <begin position="106"/>
        <end position="175"/>
    </location>
</feature>
<protein>
    <recommendedName>
        <fullName evidence="2 3">Single-stranded DNA-binding protein</fullName>
        <shortName evidence="2">SSB</shortName>
    </recommendedName>
</protein>
<evidence type="ECO:0000256" key="2">
    <source>
        <dbReference type="HAMAP-Rule" id="MF_00984"/>
    </source>
</evidence>
<dbReference type="PANTHER" id="PTHR10302">
    <property type="entry name" value="SINGLE-STRANDED DNA-BINDING PROTEIN"/>
    <property type="match status" value="1"/>
</dbReference>
<dbReference type="Proteomes" id="UP000007472">
    <property type="component" value="Chromosome"/>
</dbReference>
<dbReference type="AlphaFoldDB" id="A0A654KHV0"/>
<dbReference type="SUPFAM" id="SSF50249">
    <property type="entry name" value="Nucleic acid-binding proteins"/>
    <property type="match status" value="1"/>
</dbReference>
<sequence length="175" mass="19271">MSVNKVILVGRLGNDPEVRSGTEGRVISTVSIGTNSVWNDKSSGERREETEWHRVVFFNRLAEIARDYLRKGTQVYVEGRLKTRKYQDNQGVDRYTTEVIADNLQMLGSKGDSDGQRGSRTDGGYSREPYNPRGNSNSSSGSSYAQSQSKDDSRGTAPNYGSSSNGGTLTDDIPF</sequence>
<dbReference type="KEGG" id="teq:TEQUI_0504"/>
<comment type="subunit">
    <text evidence="2">Homotetramer.</text>
</comment>
<dbReference type="InterPro" id="IPR011344">
    <property type="entry name" value="ssDNA-bd"/>
</dbReference>
<dbReference type="HAMAP" id="MF_00984">
    <property type="entry name" value="SSB"/>
    <property type="match status" value="1"/>
</dbReference>
<comment type="caution">
    <text evidence="2">Lacks conserved residue(s) required for the propagation of feature annotation.</text>
</comment>
<dbReference type="NCBIfam" id="TIGR00621">
    <property type="entry name" value="ssb"/>
    <property type="match status" value="1"/>
</dbReference>